<accession>A0A1H9PVZ7</accession>
<dbReference type="STRING" id="180197.SAMN02982919_02529"/>
<dbReference type="Proteomes" id="UP000199766">
    <property type="component" value="Unassembled WGS sequence"/>
</dbReference>
<keyword evidence="5" id="KW-0812">Transmembrane</keyword>
<evidence type="ECO:0000256" key="2">
    <source>
        <dbReference type="ARBA" id="ARBA00022481"/>
    </source>
</evidence>
<dbReference type="CDD" id="cd11386">
    <property type="entry name" value="MCP_signal"/>
    <property type="match status" value="1"/>
</dbReference>
<dbReference type="FunFam" id="1.10.287.950:FF:000001">
    <property type="entry name" value="Methyl-accepting chemotaxis sensory transducer"/>
    <property type="match status" value="1"/>
</dbReference>
<dbReference type="InterPro" id="IPR051310">
    <property type="entry name" value="MCP_chemotaxis"/>
</dbReference>
<comment type="subcellular location">
    <subcellularLocation>
        <location evidence="1">Membrane</location>
    </subcellularLocation>
</comment>
<keyword evidence="4" id="KW-0807">Transducer</keyword>
<proteinExistence type="inferred from homology"/>
<sequence length="651" mass="70088">MGRLRFGFKFALAGLVTFALLLYLGSLQVYDLHHRVQQLMAQRTAVGLMAHLVEWNKVLIESRRIAITAAPGDESVRQRFRQQAAVVERKLTEIEQAVVQAQPWFDMQEPTRGLRTGWQELQKNVDALPLNADFAQKAFAAHAPEYGRLYAFMRDMGDRSGVSLESDLELFYLGYPLLNNTPSTAGIAVRIAAYSTLNIARGNITPKDKVFYEVTEARLSDTFGTVENMLGQSMKASPALEKRLGQNFATLKSSSKEYLAFVRQHFTNADSISIDQTQAGQAAQATVDAAWALVEQNRLAMDDLLTQHITQASFQRNLMAAALALTALVSVYLYIGMYLGIHQGMVQASESVRAIATGTLGQVPQALTHDEFAELMHDLHQADHALITMIAAVRQNAEGVATASAQIAQGNIDLSVRTEEQASALDRTAASMGLLGKAVQDNTDHAHQANNLAKNASIVAQQGGDVVNQVVETMKGINESSRKISDIIGVIDGIAFQTNILALNAAVEAARAGEQGRGFAVVASEVRSLAGRSAHAAKEIKALINTSVERVEQGTVLVDQAGLTMSEVVESIGHVTALMADINTATSEQNTVVAQVSGAVTQMDQATQQNAALVEEMAAAAASLKGQAQDLVQAVGVFKLGQGSNPPLLRR</sequence>
<feature type="transmembrane region" description="Helical" evidence="5">
    <location>
        <begin position="318"/>
        <end position="341"/>
    </location>
</feature>
<comment type="similarity">
    <text evidence="3">Belongs to the methyl-accepting chemotaxis (MCP) protein family.</text>
</comment>
<dbReference type="Pfam" id="PF00015">
    <property type="entry name" value="MCPsignal"/>
    <property type="match status" value="1"/>
</dbReference>
<feature type="domain" description="Methyl-accepting transducer" evidence="6">
    <location>
        <begin position="396"/>
        <end position="625"/>
    </location>
</feature>
<dbReference type="InterPro" id="IPR004090">
    <property type="entry name" value="Chemotax_Me-accpt_rcpt"/>
</dbReference>
<keyword evidence="8" id="KW-1185">Reference proteome</keyword>
<dbReference type="SUPFAM" id="SSF58104">
    <property type="entry name" value="Methyl-accepting chemotaxis protein (MCP) signaling domain"/>
    <property type="match status" value="1"/>
</dbReference>
<dbReference type="GO" id="GO:0004888">
    <property type="term" value="F:transmembrane signaling receptor activity"/>
    <property type="evidence" value="ECO:0007669"/>
    <property type="project" value="InterPro"/>
</dbReference>
<protein>
    <submittedName>
        <fullName evidence="7">Methyl-accepting chemotaxis protein</fullName>
    </submittedName>
</protein>
<evidence type="ECO:0000256" key="5">
    <source>
        <dbReference type="SAM" id="Phobius"/>
    </source>
</evidence>
<evidence type="ECO:0000313" key="8">
    <source>
        <dbReference type="Proteomes" id="UP000199766"/>
    </source>
</evidence>
<evidence type="ECO:0000256" key="3">
    <source>
        <dbReference type="ARBA" id="ARBA00029447"/>
    </source>
</evidence>
<gene>
    <name evidence="7" type="ORF">SAMN02982919_02529</name>
</gene>
<dbReference type="PANTHER" id="PTHR43531:SF14">
    <property type="entry name" value="METHYL-ACCEPTING CHEMOTAXIS PROTEIN I-RELATED"/>
    <property type="match status" value="1"/>
</dbReference>
<evidence type="ECO:0000313" key="7">
    <source>
        <dbReference type="EMBL" id="SER51773.1"/>
    </source>
</evidence>
<evidence type="ECO:0000256" key="1">
    <source>
        <dbReference type="ARBA" id="ARBA00004370"/>
    </source>
</evidence>
<organism evidence="7 8">
    <name type="scientific">Giesbergeria anulus</name>
    <dbReference type="NCBI Taxonomy" id="180197"/>
    <lineage>
        <taxon>Bacteria</taxon>
        <taxon>Pseudomonadati</taxon>
        <taxon>Pseudomonadota</taxon>
        <taxon>Betaproteobacteria</taxon>
        <taxon>Burkholderiales</taxon>
        <taxon>Comamonadaceae</taxon>
        <taxon>Giesbergeria</taxon>
    </lineage>
</organism>
<keyword evidence="5" id="KW-1133">Transmembrane helix</keyword>
<evidence type="ECO:0000259" key="6">
    <source>
        <dbReference type="PROSITE" id="PS50111"/>
    </source>
</evidence>
<dbReference type="PRINTS" id="PR00260">
    <property type="entry name" value="CHEMTRNSDUCR"/>
</dbReference>
<keyword evidence="2" id="KW-0488">Methylation</keyword>
<dbReference type="AlphaFoldDB" id="A0A1H9PVZ7"/>
<dbReference type="GO" id="GO:0005886">
    <property type="term" value="C:plasma membrane"/>
    <property type="evidence" value="ECO:0007669"/>
    <property type="project" value="TreeGrafter"/>
</dbReference>
<name>A0A1H9PVZ7_9BURK</name>
<evidence type="ECO:0000256" key="4">
    <source>
        <dbReference type="PROSITE-ProRule" id="PRU00284"/>
    </source>
</evidence>
<dbReference type="GO" id="GO:0007165">
    <property type="term" value="P:signal transduction"/>
    <property type="evidence" value="ECO:0007669"/>
    <property type="project" value="UniProtKB-KW"/>
</dbReference>
<reference evidence="7 8" key="1">
    <citation type="submission" date="2016-10" db="EMBL/GenBank/DDBJ databases">
        <authorList>
            <person name="de Groot N.N."/>
        </authorList>
    </citation>
    <scope>NUCLEOTIDE SEQUENCE [LARGE SCALE GENOMIC DNA]</scope>
    <source>
        <strain evidence="7 8">ATCC 35958</strain>
    </source>
</reference>
<dbReference type="GO" id="GO:0006935">
    <property type="term" value="P:chemotaxis"/>
    <property type="evidence" value="ECO:0007669"/>
    <property type="project" value="InterPro"/>
</dbReference>
<dbReference type="PROSITE" id="PS50111">
    <property type="entry name" value="CHEMOTAXIS_TRANSDUC_2"/>
    <property type="match status" value="1"/>
</dbReference>
<dbReference type="Gene3D" id="1.10.287.950">
    <property type="entry name" value="Methyl-accepting chemotaxis protein"/>
    <property type="match status" value="1"/>
</dbReference>
<dbReference type="PANTHER" id="PTHR43531">
    <property type="entry name" value="PROTEIN ICFG"/>
    <property type="match status" value="1"/>
</dbReference>
<dbReference type="EMBL" id="FOGD01000009">
    <property type="protein sequence ID" value="SER51773.1"/>
    <property type="molecule type" value="Genomic_DNA"/>
</dbReference>
<dbReference type="RefSeq" id="WP_245751438.1">
    <property type="nucleotide sequence ID" value="NZ_FOGD01000009.1"/>
</dbReference>
<dbReference type="SMART" id="SM00283">
    <property type="entry name" value="MA"/>
    <property type="match status" value="1"/>
</dbReference>
<keyword evidence="5" id="KW-0472">Membrane</keyword>
<dbReference type="InterPro" id="IPR004089">
    <property type="entry name" value="MCPsignal_dom"/>
</dbReference>